<evidence type="ECO:0000313" key="2">
    <source>
        <dbReference type="EMBL" id="SMD31395.1"/>
    </source>
</evidence>
<accession>A0A8G2L8F8</accession>
<keyword evidence="1" id="KW-0051">Antiviral defense</keyword>
<dbReference type="GO" id="GO:0043571">
    <property type="term" value="P:maintenance of CRISPR repeat elements"/>
    <property type="evidence" value="ECO:0007669"/>
    <property type="project" value="InterPro"/>
</dbReference>
<dbReference type="Proteomes" id="UP000192315">
    <property type="component" value="Unassembled WGS sequence"/>
</dbReference>
<organism evidence="2 3">
    <name type="scientific">Picrophilus torridus (strain ATCC 700027 / DSM 9790 / JCM 10055 / NBRC 100828 / KAW 2/3)</name>
    <dbReference type="NCBI Taxonomy" id="1122961"/>
    <lineage>
        <taxon>Archaea</taxon>
        <taxon>Methanobacteriati</taxon>
        <taxon>Thermoplasmatota</taxon>
        <taxon>Thermoplasmata</taxon>
        <taxon>Thermoplasmatales</taxon>
        <taxon>Picrophilaceae</taxon>
        <taxon>Picrophilus</taxon>
    </lineage>
</organism>
<proteinExistence type="predicted"/>
<gene>
    <name evidence="2" type="ORF">SAMN02745355_1328</name>
</gene>
<dbReference type="NCBIfam" id="TIGR02592">
    <property type="entry name" value="cas_Cas5h"/>
    <property type="match status" value="1"/>
</dbReference>
<dbReference type="Pfam" id="PF09704">
    <property type="entry name" value="Cas_Cas5d"/>
    <property type="match status" value="1"/>
</dbReference>
<evidence type="ECO:0000256" key="1">
    <source>
        <dbReference type="ARBA" id="ARBA00023118"/>
    </source>
</evidence>
<protein>
    <submittedName>
        <fullName evidence="2">CRISPR-associated protein Cas5h</fullName>
    </submittedName>
</protein>
<dbReference type="InterPro" id="IPR013422">
    <property type="entry name" value="CRISPR-assoc_prot_Cas5_N"/>
</dbReference>
<sequence length="254" mass="29903">MMVFDLQAKFASFKKFYTNSSSLTYLFPPRTVISGIIGAILGFDFDSYYEDMNFKNSLISVSVKSKIRTYMTNLNYMKIIDYSFFNNIMESKGYDYTQIPFELLIPEDFSKNIVYRIYFSSKDETILELKEKIKNKNPYYPVSLGYANMLATVRFVAESEVEIFSIDDFIEVVSPTPLKYINCVKIEEGIHIQKDIIPIYFDKERRPRTETYIFEHGGKNYKIKTDRKIIKVKYNNNEENMVLPEVAENEFLFS</sequence>
<evidence type="ECO:0000313" key="3">
    <source>
        <dbReference type="Proteomes" id="UP000192315"/>
    </source>
</evidence>
<keyword evidence="3" id="KW-1185">Reference proteome</keyword>
<comment type="caution">
    <text evidence="2">The sequence shown here is derived from an EMBL/GenBank/DDBJ whole genome shotgun (WGS) entry which is preliminary data.</text>
</comment>
<dbReference type="InterPro" id="IPR013421">
    <property type="entry name" value="CRISPR-assoc_prot_Cas5_HALMA"/>
</dbReference>
<dbReference type="AlphaFoldDB" id="A0A8G2L8F8"/>
<dbReference type="GO" id="GO:0051607">
    <property type="term" value="P:defense response to virus"/>
    <property type="evidence" value="ECO:0007669"/>
    <property type="project" value="UniProtKB-KW"/>
</dbReference>
<dbReference type="NCBIfam" id="TIGR02593">
    <property type="entry name" value="CRISPR_cas5"/>
    <property type="match status" value="1"/>
</dbReference>
<dbReference type="EMBL" id="FWYE01000004">
    <property type="protein sequence ID" value="SMD31395.1"/>
    <property type="molecule type" value="Genomic_DNA"/>
</dbReference>
<name>A0A8G2L8F8_PICTO</name>
<dbReference type="InterPro" id="IPR021124">
    <property type="entry name" value="CRISPR-assoc_prot_Cas5"/>
</dbReference>
<reference evidence="2 3" key="1">
    <citation type="submission" date="2017-04" db="EMBL/GenBank/DDBJ databases">
        <authorList>
            <person name="Varghese N."/>
            <person name="Submissions S."/>
        </authorList>
    </citation>
    <scope>NUCLEOTIDE SEQUENCE [LARGE SCALE GENOMIC DNA]</scope>
    <source>
        <strain evidence="2 3">DSM 9789</strain>
    </source>
</reference>